<dbReference type="OrthoDB" id="5362408at2"/>
<comment type="caution">
    <text evidence="2">The sequence shown here is derived from an EMBL/GenBank/DDBJ whole genome shotgun (WGS) entry which is preliminary data.</text>
</comment>
<protein>
    <submittedName>
        <fullName evidence="2">TIGR03986 family CRISPR-associated RAMP protein</fullName>
    </submittedName>
</protein>
<dbReference type="InterPro" id="IPR023825">
    <property type="entry name" value="CRISPR-assoc_RAMP_BGP1436"/>
</dbReference>
<gene>
    <name evidence="2" type="ORF">EII10_10145</name>
</gene>
<dbReference type="RefSeq" id="WP_124934391.1">
    <property type="nucleotide sequence ID" value="NZ_RQZC01000021.1"/>
</dbReference>
<accession>A0A3P1UXQ6</accession>
<dbReference type="EMBL" id="RQZC01000021">
    <property type="protein sequence ID" value="RRD26207.1"/>
    <property type="molecule type" value="Genomic_DNA"/>
</dbReference>
<dbReference type="Proteomes" id="UP000271272">
    <property type="component" value="Unassembled WGS sequence"/>
</dbReference>
<dbReference type="NCBIfam" id="TIGR03986">
    <property type="entry name" value="TIGR03986 family CRISPR-associated RAMP protein"/>
    <property type="match status" value="1"/>
</dbReference>
<evidence type="ECO:0000256" key="1">
    <source>
        <dbReference type="SAM" id="MobiDB-lite"/>
    </source>
</evidence>
<feature type="compositionally biased region" description="Basic and acidic residues" evidence="1">
    <location>
        <begin position="66"/>
        <end position="77"/>
    </location>
</feature>
<reference evidence="2 3" key="1">
    <citation type="submission" date="2018-11" db="EMBL/GenBank/DDBJ databases">
        <title>Genomes From Bacteria Associated with the Canine Oral Cavity: a Test Case for Automated Genome-Based Taxonomic Assignment.</title>
        <authorList>
            <person name="Coil D.A."/>
            <person name="Jospin G."/>
            <person name="Darling A.E."/>
            <person name="Wallis C."/>
            <person name="Davis I.J."/>
            <person name="Harris S."/>
            <person name="Eisen J.A."/>
            <person name="Holcombe L.J."/>
            <person name="O'Flynn C."/>
        </authorList>
    </citation>
    <scope>NUCLEOTIDE SEQUENCE [LARGE SCALE GENOMIC DNA]</scope>
    <source>
        <strain evidence="2 3">OH5050</strain>
    </source>
</reference>
<keyword evidence="3" id="KW-1185">Reference proteome</keyword>
<feature type="region of interest" description="Disordered" evidence="1">
    <location>
        <begin position="64"/>
        <end position="91"/>
    </location>
</feature>
<name>A0A3P1UXQ6_9ACTO</name>
<sequence>MAEFHSAVNRIPVLRTSAGRDADQGRLPAALFTDHSGAGHDHLHPERWSGSIDLRLTAMTPLVFGEQKEPENGRDEPSTVSLPRGEDGSVVVPPTMIKGMLSRAYETLTASRFRVFEGHGDRLTYRADAAEALRLVPIRVTGERDDGDLDAELLLGEEEWHRYVQGRRLPIMRAAALQAEDSGHADLKLKGGVRRLRAMTAHGKKLTCDLELCLHRSRRYTYWQVTHIAPAGGQLEEAFRIKSDVTVLDRYRDVTGYVYRTARDEENPRRLFPKKHDERFFFSVDVNPPVPVVIPRDVAEGYRVIANGYRDQRKEEEKRGGKRSTPNRVTVVAQEGGKAGHPGLKPGDLAYARLADSDYEDGAVVHLRHTPTVCEVVPTMIGRRAYSVSPYDLAEEQKVLPAASREQASAAERLFGYVVPDPSKGAVGGDVALRGRLTFGPVDTSGVEVSEKPQLLAPLLSPKTTSARRFLTDHGGATPTGPDQQALPRSSYYSRGQLLGTAAYPVHRMLLDRPGFPKEATDVHVPSGVDKPKDSVRLRAASWIMTGSVMSCTVQFTDLLGEELAALLWLLNPENLVPAADREPGQAGYLRMGLGKPLGLGVVKVEIADGGVRATTGQEIARQYEDLEGCLGAVPSADALPILSERVVSHLDKIPWVKAMQRAAYGYTDSVPVRHMWLEENKENNMTHDGHPRDGAGVSPHPLMEDEPRPISIRVSQQDRGHGWRQNNYRRR</sequence>
<dbReference type="AlphaFoldDB" id="A0A3P1UXQ6"/>
<feature type="compositionally biased region" description="Basic and acidic residues" evidence="1">
    <location>
        <begin position="684"/>
        <end position="694"/>
    </location>
</feature>
<feature type="region of interest" description="Disordered" evidence="1">
    <location>
        <begin position="684"/>
        <end position="732"/>
    </location>
</feature>
<proteinExistence type="predicted"/>
<organism evidence="2 3">
    <name type="scientific">Actinomyces bowdenii</name>
    <dbReference type="NCBI Taxonomy" id="131109"/>
    <lineage>
        <taxon>Bacteria</taxon>
        <taxon>Bacillati</taxon>
        <taxon>Actinomycetota</taxon>
        <taxon>Actinomycetes</taxon>
        <taxon>Actinomycetales</taxon>
        <taxon>Actinomycetaceae</taxon>
        <taxon>Actinomyces</taxon>
    </lineage>
</organism>
<evidence type="ECO:0000313" key="3">
    <source>
        <dbReference type="Proteomes" id="UP000271272"/>
    </source>
</evidence>
<evidence type="ECO:0000313" key="2">
    <source>
        <dbReference type="EMBL" id="RRD26207.1"/>
    </source>
</evidence>